<dbReference type="CDD" id="cd02227">
    <property type="entry name" value="cupin_TM1112-like"/>
    <property type="match status" value="1"/>
</dbReference>
<evidence type="ECO:0000313" key="6">
    <source>
        <dbReference type="Proteomes" id="UP001456224"/>
    </source>
</evidence>
<dbReference type="EMBL" id="CP148753">
    <property type="protein sequence ID" value="WXR73297.1"/>
    <property type="molecule type" value="Genomic_DNA"/>
</dbReference>
<feature type="compositionally biased region" description="Low complexity" evidence="1">
    <location>
        <begin position="21"/>
        <end position="38"/>
    </location>
</feature>
<proteinExistence type="predicted"/>
<name>A0A446CK35_9BURK</name>
<dbReference type="InterPro" id="IPR008579">
    <property type="entry name" value="UGlyAH_Cupin_dom"/>
</dbReference>
<dbReference type="PANTHER" id="PTHR40943">
    <property type="entry name" value="CYTOPLASMIC PROTEIN-RELATED"/>
    <property type="match status" value="1"/>
</dbReference>
<dbReference type="InterPro" id="IPR014710">
    <property type="entry name" value="RmlC-like_jellyroll"/>
</dbReference>
<dbReference type="InterPro" id="IPR011051">
    <property type="entry name" value="RmlC_Cupin_sf"/>
</dbReference>
<evidence type="ECO:0000256" key="1">
    <source>
        <dbReference type="SAM" id="MobiDB-lite"/>
    </source>
</evidence>
<evidence type="ECO:0000313" key="4">
    <source>
        <dbReference type="EMBL" id="WXR73297.1"/>
    </source>
</evidence>
<gene>
    <name evidence="3" type="ORF">AVE30378_02976</name>
    <name evidence="4" type="ORF">WHX56_27305</name>
</gene>
<dbReference type="EMBL" id="UFQC01000014">
    <property type="protein sequence ID" value="SSW68240.1"/>
    <property type="molecule type" value="Genomic_DNA"/>
</dbReference>
<reference evidence="4 6" key="2">
    <citation type="submission" date="2024-03" db="EMBL/GenBank/DDBJ databases">
        <title>Reference genomes for the five species model microbial community.</title>
        <authorList>
            <person name="Padfield D."/>
        </authorList>
    </citation>
    <scope>NUCLEOTIDE SEQUENCE [LARGE SCALE GENOMIC DNA]</scope>
    <source>
        <strain evidence="4 6">AB1</strain>
    </source>
</reference>
<evidence type="ECO:0000259" key="2">
    <source>
        <dbReference type="Pfam" id="PF05899"/>
    </source>
</evidence>
<evidence type="ECO:0000313" key="3">
    <source>
        <dbReference type="EMBL" id="SSW68240.1"/>
    </source>
</evidence>
<keyword evidence="6" id="KW-1185">Reference proteome</keyword>
<sequence>MKKPVVINTATIAAMPAFEAMPEMPGRQRPSARSAAAPIPEDQGASSGIWECTEGSFRRQITKREFSHFLEGRCTFTPDGGEPVEINAGDAVYFPADCFGTWNVLQAIRKTFIVLD</sequence>
<dbReference type="Proteomes" id="UP000289465">
    <property type="component" value="Unassembled WGS sequence"/>
</dbReference>
<protein>
    <submittedName>
        <fullName evidence="4">Cupin domain-containing protein</fullName>
    </submittedName>
</protein>
<evidence type="ECO:0000313" key="5">
    <source>
        <dbReference type="Proteomes" id="UP000289465"/>
    </source>
</evidence>
<dbReference type="Gene3D" id="2.60.120.10">
    <property type="entry name" value="Jelly Rolls"/>
    <property type="match status" value="1"/>
</dbReference>
<feature type="domain" description="(S)-ureidoglycine aminohydrolase cupin" evidence="2">
    <location>
        <begin position="42"/>
        <end position="112"/>
    </location>
</feature>
<organism evidence="3 5">
    <name type="scientific">Achromobacter veterisilvae</name>
    <dbReference type="NCBI Taxonomy" id="2069367"/>
    <lineage>
        <taxon>Bacteria</taxon>
        <taxon>Pseudomonadati</taxon>
        <taxon>Pseudomonadota</taxon>
        <taxon>Betaproteobacteria</taxon>
        <taxon>Burkholderiales</taxon>
        <taxon>Alcaligenaceae</taxon>
        <taxon>Achromobacter</taxon>
    </lineage>
</organism>
<dbReference type="Proteomes" id="UP001456224">
    <property type="component" value="Chromosome"/>
</dbReference>
<dbReference type="Pfam" id="PF05899">
    <property type="entry name" value="Cupin_3"/>
    <property type="match status" value="1"/>
</dbReference>
<dbReference type="AlphaFoldDB" id="A0A446CK35"/>
<accession>A0A446CK35</accession>
<dbReference type="RefSeq" id="WP_244235057.1">
    <property type="nucleotide sequence ID" value="NZ_CP148753.1"/>
</dbReference>
<feature type="region of interest" description="Disordered" evidence="1">
    <location>
        <begin position="21"/>
        <end position="48"/>
    </location>
</feature>
<dbReference type="SUPFAM" id="SSF51182">
    <property type="entry name" value="RmlC-like cupins"/>
    <property type="match status" value="1"/>
</dbReference>
<dbReference type="PANTHER" id="PTHR40943:SF1">
    <property type="entry name" value="CYTOPLASMIC PROTEIN"/>
    <property type="match status" value="1"/>
</dbReference>
<reference evidence="3 5" key="1">
    <citation type="submission" date="2018-07" db="EMBL/GenBank/DDBJ databases">
        <authorList>
            <person name="Peeters C."/>
        </authorList>
    </citation>
    <scope>NUCLEOTIDE SEQUENCE [LARGE SCALE GENOMIC DNA]</scope>
    <source>
        <strain evidence="3 5">LMG 30378</strain>
    </source>
</reference>